<protein>
    <submittedName>
        <fullName evidence="3">Acetyltransferase</fullName>
    </submittedName>
</protein>
<dbReference type="Proteomes" id="UP000271098">
    <property type="component" value="Unassembled WGS sequence"/>
</dbReference>
<evidence type="ECO:0000313" key="1">
    <source>
        <dbReference type="EMBL" id="VDN41925.1"/>
    </source>
</evidence>
<reference evidence="3" key="1">
    <citation type="submission" date="2016-06" db="UniProtKB">
        <authorList>
            <consortium name="WormBaseParasite"/>
        </authorList>
    </citation>
    <scope>IDENTIFICATION</scope>
</reference>
<evidence type="ECO:0000313" key="3">
    <source>
        <dbReference type="WBParaSite" id="GPUH_0002379201-mRNA-1"/>
    </source>
</evidence>
<sequence>MKWKARCNSKDLEEVVKMADTIPSQPTTHLQKWASSGLYLSSIR</sequence>
<dbReference type="EMBL" id="UYRT01098900">
    <property type="protein sequence ID" value="VDN41925.1"/>
    <property type="molecule type" value="Genomic_DNA"/>
</dbReference>
<keyword evidence="2" id="KW-1185">Reference proteome</keyword>
<evidence type="ECO:0000313" key="2">
    <source>
        <dbReference type="Proteomes" id="UP000271098"/>
    </source>
</evidence>
<organism evidence="3">
    <name type="scientific">Gongylonema pulchrum</name>
    <dbReference type="NCBI Taxonomy" id="637853"/>
    <lineage>
        <taxon>Eukaryota</taxon>
        <taxon>Metazoa</taxon>
        <taxon>Ecdysozoa</taxon>
        <taxon>Nematoda</taxon>
        <taxon>Chromadorea</taxon>
        <taxon>Rhabditida</taxon>
        <taxon>Spirurina</taxon>
        <taxon>Spiruromorpha</taxon>
        <taxon>Spiruroidea</taxon>
        <taxon>Gongylonematidae</taxon>
        <taxon>Gongylonema</taxon>
    </lineage>
</organism>
<name>A0A183ES21_9BILA</name>
<reference evidence="1 2" key="2">
    <citation type="submission" date="2018-11" db="EMBL/GenBank/DDBJ databases">
        <authorList>
            <consortium name="Pathogen Informatics"/>
        </authorList>
    </citation>
    <scope>NUCLEOTIDE SEQUENCE [LARGE SCALE GENOMIC DNA]</scope>
</reference>
<gene>
    <name evidence="1" type="ORF">GPUH_LOCUS23762</name>
</gene>
<dbReference type="AlphaFoldDB" id="A0A183ES21"/>
<accession>A0A183ES21</accession>
<proteinExistence type="predicted"/>
<dbReference type="WBParaSite" id="GPUH_0002379201-mRNA-1">
    <property type="protein sequence ID" value="GPUH_0002379201-mRNA-1"/>
    <property type="gene ID" value="GPUH_0002379201"/>
</dbReference>